<reference evidence="3" key="1">
    <citation type="journal article" date="2008" name="Nat. Genet.">
        <title>The Pristionchus pacificus genome provides a unique perspective on nematode lifestyle and parasitism.</title>
        <authorList>
            <person name="Dieterich C."/>
            <person name="Clifton S.W."/>
            <person name="Schuster L.N."/>
            <person name="Chinwalla A."/>
            <person name="Delehaunty K."/>
            <person name="Dinkelacker I."/>
            <person name="Fulton L."/>
            <person name="Fulton R."/>
            <person name="Godfrey J."/>
            <person name="Minx P."/>
            <person name="Mitreva M."/>
            <person name="Roeseler W."/>
            <person name="Tian H."/>
            <person name="Witte H."/>
            <person name="Yang S.P."/>
            <person name="Wilson R.K."/>
            <person name="Sommer R.J."/>
        </authorList>
    </citation>
    <scope>NUCLEOTIDE SEQUENCE [LARGE SCALE GENOMIC DNA]</scope>
    <source>
        <strain evidence="3">PS312</strain>
    </source>
</reference>
<reference evidence="2" key="2">
    <citation type="submission" date="2022-06" db="UniProtKB">
        <authorList>
            <consortium name="EnsemblMetazoa"/>
        </authorList>
    </citation>
    <scope>IDENTIFICATION</scope>
    <source>
        <strain evidence="2">PS312</strain>
    </source>
</reference>
<evidence type="ECO:0000313" key="2">
    <source>
        <dbReference type="EnsemblMetazoa" id="PPA20270.1"/>
    </source>
</evidence>
<keyword evidence="3" id="KW-1185">Reference proteome</keyword>
<feature type="compositionally biased region" description="Basic and acidic residues" evidence="1">
    <location>
        <begin position="104"/>
        <end position="125"/>
    </location>
</feature>
<dbReference type="AlphaFoldDB" id="A0A2A6CUT1"/>
<dbReference type="Proteomes" id="UP000005239">
    <property type="component" value="Unassembled WGS sequence"/>
</dbReference>
<feature type="region of interest" description="Disordered" evidence="1">
    <location>
        <begin position="152"/>
        <end position="176"/>
    </location>
</feature>
<organism evidence="2 3">
    <name type="scientific">Pristionchus pacificus</name>
    <name type="common">Parasitic nematode worm</name>
    <dbReference type="NCBI Taxonomy" id="54126"/>
    <lineage>
        <taxon>Eukaryota</taxon>
        <taxon>Metazoa</taxon>
        <taxon>Ecdysozoa</taxon>
        <taxon>Nematoda</taxon>
        <taxon>Chromadorea</taxon>
        <taxon>Rhabditida</taxon>
        <taxon>Rhabditina</taxon>
        <taxon>Diplogasteromorpha</taxon>
        <taxon>Diplogasteroidea</taxon>
        <taxon>Neodiplogasteridae</taxon>
        <taxon>Pristionchus</taxon>
    </lineage>
</organism>
<evidence type="ECO:0000313" key="3">
    <source>
        <dbReference type="Proteomes" id="UP000005239"/>
    </source>
</evidence>
<feature type="compositionally biased region" description="Basic residues" evidence="1">
    <location>
        <begin position="35"/>
        <end position="45"/>
    </location>
</feature>
<protein>
    <submittedName>
        <fullName evidence="2">Uncharacterized protein</fullName>
    </submittedName>
</protein>
<evidence type="ECO:0000256" key="1">
    <source>
        <dbReference type="SAM" id="MobiDB-lite"/>
    </source>
</evidence>
<accession>A0A8R1UD73</accession>
<feature type="compositionally biased region" description="Polar residues" evidence="1">
    <location>
        <begin position="15"/>
        <end position="24"/>
    </location>
</feature>
<feature type="region of interest" description="Disordered" evidence="1">
    <location>
        <begin position="1"/>
        <end position="134"/>
    </location>
</feature>
<dbReference type="EnsemblMetazoa" id="PPA20270.1">
    <property type="protein sequence ID" value="PPA20270.1"/>
    <property type="gene ID" value="WBGene00109824"/>
</dbReference>
<accession>A0A2A6CUT1</accession>
<sequence>MAPSTRTRTKRARESTGSDATAPQLSLPPDSTKVTLRKPPAKRAAKAKDTEEKRRKEKKVAKVSIDVIDISSDDEEAQRKTSETSAGKPQTEKRPSEAAKGAKKTADLAVKKRKDDKANMEKSMKDSGQTKQTSKIVESAIVHKAVKTSHSVTSATDRVEPIHVSTSSSESADHSKESFFNSPLFESENTRIARNRSPGRFPKPFLISRSTRHYNRSRSAEFRFDVPANRLVNDNIQFKLAKIKANALNEKVTVDHVSPLSFYSMQMKVACLSDKQFSFFKAIREERIKEVETGELTDRETTLAREEELLLNGYFEKDCPRLARIAKRDGLPELDDHPFFYPGISRRFKDEMRLSVAHLKETVDIRAMHETVEQGLSKFPLRFFDNFENLMETLDHDKELDPRSRKPRNPIKLCTRTPFASPDRRRELMDYWKRDMKMEEEVPCPSLSHPAVIQVNKEAILHLNESHFSQLHDGIAKKDIN</sequence>
<name>A0A2A6CUT1_PRIPA</name>
<proteinExistence type="predicted"/>
<gene>
    <name evidence="2" type="primary">WBGene00109824</name>
</gene>